<evidence type="ECO:0000256" key="1">
    <source>
        <dbReference type="SAM" id="MobiDB-lite"/>
    </source>
</evidence>
<dbReference type="Proteomes" id="UP000479190">
    <property type="component" value="Unassembled WGS sequence"/>
</dbReference>
<feature type="compositionally biased region" description="Basic residues" evidence="1">
    <location>
        <begin position="1012"/>
        <end position="1022"/>
    </location>
</feature>
<evidence type="ECO:0000313" key="2">
    <source>
        <dbReference type="EMBL" id="CAB0027958.1"/>
    </source>
</evidence>
<feature type="non-terminal residue" evidence="2">
    <location>
        <position position="1247"/>
    </location>
</feature>
<dbReference type="PANTHER" id="PTHR31511:SF12">
    <property type="entry name" value="RHO TERMINATION FACTOR N-TERMINAL DOMAIN-CONTAINING PROTEIN"/>
    <property type="match status" value="1"/>
</dbReference>
<sequence length="1247" mass="141376">HWFRYCGLYETWTADDAARHCSGRCSHCSRQRYTTNAMNNKGSLAQTGITKRRCSLRIMIGSRSQPREDDGDRPTCVPLRPIPRSRLRPLVVTAQTHRRIDSLTRTSARTKPLADADVFVAIRVLKLLFPRVTLRVCCKCRPAHGHMPPAGLVKRKRKRVPSLLSFSAPTTLLEHEATREPALWMIFPHAFSLLLTSNIRMYTRVRRCTCARLVCAQKNVIPVRQLIIPSIERRNLIEKIKKALKLPLTLGNVSLLYRRIIKVGVCKLVYYLHSQDTHDDYNAHSSLDITQPTRLYMPRAIFSRNCQKEVYPNRMSARCRTILSNECEAGIGQVMGLAAILPSREKHNSQREKENPATGASLRYTVSACILAACFLCVGSQVPSSRTHSIKMQRTSTCSSFRLISRLILRRHRIRVHRSKGRFIFLSTLSRCSSFGRIARRHFNACVALQNQKLYRSGQCETFCNAGHIRIHTCAAYTRTRSAQARMAATHIYSICIRVPLDRLIALRVTPPAARRLFDFDCEYLPSSRTRDCTIFSSWRHLNIRREPSAMDSHPFIKLSRSAATATTCTPKKTTNTYNYCVGKCRYSNNIHTIYGTLIEKQNAQALARATSSPYSSREKRVDNDWDRLNFGATTPFRLLFAKRIINFDHTHVHRSLCVVCYELKFDEPPERTCMGDGKLKRAAHAEAVRYTDEYITESEFIIVDAINYYANNAIKNLMRIHVMYVQRLSESREKAKEIERKRTRARAYCFSAAHALACRRAHEPELSVIGNLAGRSRIFVGHAKKPEAAAASHCLSTRGASSTLSCRPVAGDTFGQRKRVFARATNQFCLRATGPSYLSCALPTAIFGAHVGSHALLPAKRDLESGSSKRWDPQSTAQRLRASSTVRVAKLTRVGTLCSSVNSHSLEDVPKKLSSAAGGKNPLHTQYAVEPERSRAMLTSIFFSYRNLGTSFIVQGTSRCAALASVPHSHRGLCVYILGPRRYFTRFLADKAYSEAMVEHVQFGLAQKADRNKRKGRRTRTRTQTQPSTSLFSSTMAIRAAHELKRDGWRKRGCKKSSTYLGSYNLNMYDGHLLSIRARYEKRGSGLSDDEVRIKWEDVKSAFLCRIQTGQIVNFKHKDATAFLEDAFTIFEERIKETLAEHSMIKVNVELAAEYMTVNKDGEVIFGDKYFNTKNEHISRSTDLGEWFTTNVQESILKQMEEFAEEGSGWTLSKILHLLVNINKYNPSRVGSFIPLPDTIEKKNAC</sequence>
<dbReference type="AlphaFoldDB" id="A0A6H5I0X1"/>
<keyword evidence="3" id="KW-1185">Reference proteome</keyword>
<protein>
    <submittedName>
        <fullName evidence="2">Uncharacterized protein</fullName>
    </submittedName>
</protein>
<feature type="non-terminal residue" evidence="2">
    <location>
        <position position="1"/>
    </location>
</feature>
<gene>
    <name evidence="2" type="ORF">TBRA_LOCUS188</name>
</gene>
<proteinExistence type="predicted"/>
<reference evidence="2 3" key="1">
    <citation type="submission" date="2020-02" db="EMBL/GenBank/DDBJ databases">
        <authorList>
            <person name="Ferguson B K."/>
        </authorList>
    </citation>
    <scope>NUCLEOTIDE SEQUENCE [LARGE SCALE GENOMIC DNA]</scope>
</reference>
<name>A0A6H5I0X1_9HYME</name>
<feature type="region of interest" description="Disordered" evidence="1">
    <location>
        <begin position="1009"/>
        <end position="1029"/>
    </location>
</feature>
<evidence type="ECO:0000313" key="3">
    <source>
        <dbReference type="Proteomes" id="UP000479190"/>
    </source>
</evidence>
<organism evidence="2 3">
    <name type="scientific">Trichogramma brassicae</name>
    <dbReference type="NCBI Taxonomy" id="86971"/>
    <lineage>
        <taxon>Eukaryota</taxon>
        <taxon>Metazoa</taxon>
        <taxon>Ecdysozoa</taxon>
        <taxon>Arthropoda</taxon>
        <taxon>Hexapoda</taxon>
        <taxon>Insecta</taxon>
        <taxon>Pterygota</taxon>
        <taxon>Neoptera</taxon>
        <taxon>Endopterygota</taxon>
        <taxon>Hymenoptera</taxon>
        <taxon>Apocrita</taxon>
        <taxon>Proctotrupomorpha</taxon>
        <taxon>Chalcidoidea</taxon>
        <taxon>Trichogrammatidae</taxon>
        <taxon>Trichogramma</taxon>
    </lineage>
</organism>
<accession>A0A6H5I0X1</accession>
<dbReference type="PANTHER" id="PTHR31511">
    <property type="entry name" value="PROTEIN CBG23764"/>
    <property type="match status" value="1"/>
</dbReference>
<dbReference type="EMBL" id="CADCXV010000036">
    <property type="protein sequence ID" value="CAB0027958.1"/>
    <property type="molecule type" value="Genomic_DNA"/>
</dbReference>